<name>A0A2Z6N9W6_TRISU</name>
<proteinExistence type="predicted"/>
<keyword evidence="2" id="KW-1185">Reference proteome</keyword>
<dbReference type="Proteomes" id="UP000242715">
    <property type="component" value="Unassembled WGS sequence"/>
</dbReference>
<reference evidence="2" key="1">
    <citation type="journal article" date="2017" name="Front. Plant Sci.">
        <title>Climate Clever Clovers: New Paradigm to Reduce the Environmental Footprint of Ruminants by Breeding Low Methanogenic Forages Utilizing Haplotype Variation.</title>
        <authorList>
            <person name="Kaur P."/>
            <person name="Appels R."/>
            <person name="Bayer P.E."/>
            <person name="Keeble-Gagnere G."/>
            <person name="Wang J."/>
            <person name="Hirakawa H."/>
            <person name="Shirasawa K."/>
            <person name="Vercoe P."/>
            <person name="Stefanova K."/>
            <person name="Durmic Z."/>
            <person name="Nichols P."/>
            <person name="Revell C."/>
            <person name="Isobe S.N."/>
            <person name="Edwards D."/>
            <person name="Erskine W."/>
        </authorList>
    </citation>
    <scope>NUCLEOTIDE SEQUENCE [LARGE SCALE GENOMIC DNA]</scope>
    <source>
        <strain evidence="2">cv. Daliak</strain>
    </source>
</reference>
<dbReference type="EMBL" id="DF973735">
    <property type="protein sequence ID" value="GAU38893.1"/>
    <property type="molecule type" value="Genomic_DNA"/>
</dbReference>
<evidence type="ECO:0000313" key="1">
    <source>
        <dbReference type="EMBL" id="GAU38893.1"/>
    </source>
</evidence>
<gene>
    <name evidence="1" type="ORF">TSUD_67560</name>
</gene>
<protein>
    <submittedName>
        <fullName evidence="1">Uncharacterized protein</fullName>
    </submittedName>
</protein>
<dbReference type="OrthoDB" id="1434219at2759"/>
<accession>A0A2Z6N9W6</accession>
<organism evidence="1 2">
    <name type="scientific">Trifolium subterraneum</name>
    <name type="common">Subterranean clover</name>
    <dbReference type="NCBI Taxonomy" id="3900"/>
    <lineage>
        <taxon>Eukaryota</taxon>
        <taxon>Viridiplantae</taxon>
        <taxon>Streptophyta</taxon>
        <taxon>Embryophyta</taxon>
        <taxon>Tracheophyta</taxon>
        <taxon>Spermatophyta</taxon>
        <taxon>Magnoliopsida</taxon>
        <taxon>eudicotyledons</taxon>
        <taxon>Gunneridae</taxon>
        <taxon>Pentapetalae</taxon>
        <taxon>rosids</taxon>
        <taxon>fabids</taxon>
        <taxon>Fabales</taxon>
        <taxon>Fabaceae</taxon>
        <taxon>Papilionoideae</taxon>
        <taxon>50 kb inversion clade</taxon>
        <taxon>NPAAA clade</taxon>
        <taxon>Hologalegina</taxon>
        <taxon>IRL clade</taxon>
        <taxon>Trifolieae</taxon>
        <taxon>Trifolium</taxon>
    </lineage>
</organism>
<dbReference type="AlphaFoldDB" id="A0A2Z6N9W6"/>
<dbReference type="PANTHER" id="PTHR35099">
    <property type="entry name" value="OS02G0182700 PROTEIN"/>
    <property type="match status" value="1"/>
</dbReference>
<dbReference type="PANTHER" id="PTHR35099:SF10">
    <property type="entry name" value="BZIP DOMAIN-CONTAINING PROTEIN"/>
    <property type="match status" value="1"/>
</dbReference>
<evidence type="ECO:0000313" key="2">
    <source>
        <dbReference type="Proteomes" id="UP000242715"/>
    </source>
</evidence>
<sequence length="158" mass="17482">MHLTVEKQRANNESLKKIKLDLVSENNTKKARTSLVSGKAVIDPSQLVKANCDSSKLVQLQRVQEKESLFVTANCSSSLQQEINNGKSSFLLPDQAANCGSSKLVQPQRVQEKELPVITANASSSSSSLQHEINNRKPFVLPDLNLPPEEEFNFNFDS</sequence>